<dbReference type="InterPro" id="IPR019402">
    <property type="entry name" value="CWH43_N"/>
</dbReference>
<dbReference type="EMBL" id="UXUI01014440">
    <property type="protein sequence ID" value="VDD97648.1"/>
    <property type="molecule type" value="Genomic_DNA"/>
</dbReference>
<evidence type="ECO:0000256" key="1">
    <source>
        <dbReference type="SAM" id="Phobius"/>
    </source>
</evidence>
<keyword evidence="1" id="KW-1133">Transmembrane helix</keyword>
<proteinExistence type="predicted"/>
<feature type="transmembrane region" description="Helical" evidence="1">
    <location>
        <begin position="67"/>
        <end position="86"/>
    </location>
</feature>
<dbReference type="STRING" id="51028.A0A0N4VQF3"/>
<feature type="domain" description="CWH43-like N-terminal" evidence="2">
    <location>
        <begin position="5"/>
        <end position="70"/>
    </location>
</feature>
<evidence type="ECO:0000313" key="4">
    <source>
        <dbReference type="Proteomes" id="UP000274131"/>
    </source>
</evidence>
<keyword evidence="1" id="KW-0812">Transmembrane</keyword>
<dbReference type="WBParaSite" id="EVEC_0001325201-mRNA-1">
    <property type="protein sequence ID" value="EVEC_0001325201-mRNA-1"/>
    <property type="gene ID" value="EVEC_0001325201"/>
</dbReference>
<protein>
    <submittedName>
        <fullName evidence="5">Ovule protein</fullName>
    </submittedName>
</protein>
<feature type="transmembrane region" description="Helical" evidence="1">
    <location>
        <begin position="31"/>
        <end position="55"/>
    </location>
</feature>
<dbReference type="OrthoDB" id="5874654at2759"/>
<reference evidence="5" key="1">
    <citation type="submission" date="2017-02" db="UniProtKB">
        <authorList>
            <consortium name="WormBaseParasite"/>
        </authorList>
    </citation>
    <scope>IDENTIFICATION</scope>
</reference>
<dbReference type="Pfam" id="PF10277">
    <property type="entry name" value="Frag1"/>
    <property type="match status" value="1"/>
</dbReference>
<sequence>MAANFTSEECPTIRSIMPPVSFSISTEPQKYFWLFVMFIHVPGRLLVVIVSYIFLRAKKTCNLTLSLFLLLPFIFFSVIFTHKIYFDYSSTAKTVTNFLNNT</sequence>
<evidence type="ECO:0000313" key="3">
    <source>
        <dbReference type="EMBL" id="VDD97648.1"/>
    </source>
</evidence>
<reference evidence="3 4" key="2">
    <citation type="submission" date="2018-10" db="EMBL/GenBank/DDBJ databases">
        <authorList>
            <consortium name="Pathogen Informatics"/>
        </authorList>
    </citation>
    <scope>NUCLEOTIDE SEQUENCE [LARGE SCALE GENOMIC DNA]</scope>
</reference>
<keyword evidence="1" id="KW-0472">Membrane</keyword>
<gene>
    <name evidence="3" type="ORF">EVEC_LOCUS12399</name>
</gene>
<dbReference type="AlphaFoldDB" id="A0A0N4VQF3"/>
<name>A0A0N4VQF3_ENTVE</name>
<dbReference type="Proteomes" id="UP000274131">
    <property type="component" value="Unassembled WGS sequence"/>
</dbReference>
<evidence type="ECO:0000259" key="2">
    <source>
        <dbReference type="Pfam" id="PF10277"/>
    </source>
</evidence>
<keyword evidence="4" id="KW-1185">Reference proteome</keyword>
<evidence type="ECO:0000313" key="5">
    <source>
        <dbReference type="WBParaSite" id="EVEC_0001325201-mRNA-1"/>
    </source>
</evidence>
<organism evidence="5">
    <name type="scientific">Enterobius vermicularis</name>
    <name type="common">Human pinworm</name>
    <dbReference type="NCBI Taxonomy" id="51028"/>
    <lineage>
        <taxon>Eukaryota</taxon>
        <taxon>Metazoa</taxon>
        <taxon>Ecdysozoa</taxon>
        <taxon>Nematoda</taxon>
        <taxon>Chromadorea</taxon>
        <taxon>Rhabditida</taxon>
        <taxon>Spirurina</taxon>
        <taxon>Oxyuridomorpha</taxon>
        <taxon>Oxyuroidea</taxon>
        <taxon>Oxyuridae</taxon>
        <taxon>Enterobius</taxon>
    </lineage>
</organism>
<accession>A0A0N4VQF3</accession>